<dbReference type="InterPro" id="IPR011761">
    <property type="entry name" value="ATP-grasp"/>
</dbReference>
<proteinExistence type="inferred from homology"/>
<dbReference type="SUPFAM" id="SSF52210">
    <property type="entry name" value="Succinyl-CoA synthetase domains"/>
    <property type="match status" value="1"/>
</dbReference>
<dbReference type="GO" id="GO:0004775">
    <property type="term" value="F:succinate-CoA ligase (ADP-forming) activity"/>
    <property type="evidence" value="ECO:0007669"/>
    <property type="project" value="UniProtKB-EC"/>
</dbReference>
<protein>
    <submittedName>
        <fullName evidence="8">Succinyl-CoA synthetase beta chain</fullName>
        <ecNumber evidence="8">6.2.1.5</ecNumber>
    </submittedName>
</protein>
<evidence type="ECO:0000259" key="7">
    <source>
        <dbReference type="PROSITE" id="PS50975"/>
    </source>
</evidence>
<sequence>MAQVRADSDAADLNIFTYRTRDASRMNLHEYQSKQLFARYGIPVPAGQVANTPEEAAEAARKIGGAKWVVKAQVHAGGRGKAGGVKLVDSPEKAAEAAKGMFGIMLRTHQTGPEGLPVHQVYVEPAGKIERELYVSLVLNRDKGHVAFIVSPAGGMDIEEVAEHTPEKLIRVDVHPAAGLQPSQCKLMAFALGLSGKQIEEFSNIAQGLYRLYLEKDCSLVEINPLIVNGEGRLVALDAKLNIEDNALFRQKELAGWRDPSQEDATENEAAKHELNYVSLDGDIACMVNGAGLAMATMDVIQLHGGSPANFLDVGGGATKERVTAAFNLILSNKKVKAILVNIFGGIVRCDMIAEGIIAAVKDVGVQVPVVVRIEGTNAEAGRKLLNSSGLALIAASDLTDAAKKVVAAVKKAK</sequence>
<comment type="caution">
    <text evidence="8">The sequence shown here is derived from an EMBL/GenBank/DDBJ whole genome shotgun (WGS) entry which is preliminary data.</text>
</comment>
<keyword evidence="2" id="KW-0816">Tricarboxylic acid cycle</keyword>
<evidence type="ECO:0000256" key="2">
    <source>
        <dbReference type="ARBA" id="ARBA00022532"/>
    </source>
</evidence>
<dbReference type="PROSITE" id="PS50975">
    <property type="entry name" value="ATP_GRASP"/>
    <property type="match status" value="1"/>
</dbReference>
<dbReference type="NCBIfam" id="NF001913">
    <property type="entry name" value="PRK00696.1"/>
    <property type="match status" value="1"/>
</dbReference>
<dbReference type="GO" id="GO:0005829">
    <property type="term" value="C:cytosol"/>
    <property type="evidence" value="ECO:0007669"/>
    <property type="project" value="TreeGrafter"/>
</dbReference>
<evidence type="ECO:0000256" key="1">
    <source>
        <dbReference type="ARBA" id="ARBA00001946"/>
    </source>
</evidence>
<keyword evidence="4" id="KW-0479">Metal-binding</keyword>
<organism evidence="8">
    <name type="scientific">sediment metagenome</name>
    <dbReference type="NCBI Taxonomy" id="749907"/>
    <lineage>
        <taxon>unclassified sequences</taxon>
        <taxon>metagenomes</taxon>
        <taxon>ecological metagenomes</taxon>
    </lineage>
</organism>
<accession>D9PN33</accession>
<dbReference type="AlphaFoldDB" id="D9PN33"/>
<dbReference type="GO" id="GO:0006099">
    <property type="term" value="P:tricarboxylic acid cycle"/>
    <property type="evidence" value="ECO:0007669"/>
    <property type="project" value="UniProtKB-KW"/>
</dbReference>
<dbReference type="Gene3D" id="3.30.1490.20">
    <property type="entry name" value="ATP-grasp fold, A domain"/>
    <property type="match status" value="1"/>
</dbReference>
<evidence type="ECO:0000256" key="3">
    <source>
        <dbReference type="ARBA" id="ARBA00022598"/>
    </source>
</evidence>
<dbReference type="FunFam" id="3.30.470.20:FF:000002">
    <property type="entry name" value="Succinate--CoA ligase [ADP-forming] subunit beta"/>
    <property type="match status" value="1"/>
</dbReference>
<dbReference type="HAMAP" id="MF_00558">
    <property type="entry name" value="Succ_CoA_beta"/>
    <property type="match status" value="1"/>
</dbReference>
<dbReference type="GO" id="GO:0046872">
    <property type="term" value="F:metal ion binding"/>
    <property type="evidence" value="ECO:0007669"/>
    <property type="project" value="UniProtKB-KW"/>
</dbReference>
<reference evidence="8" key="1">
    <citation type="submission" date="2010-07" db="EMBL/GenBank/DDBJ databases">
        <authorList>
            <consortium name="CONSOLIDER consortium CSD2007-00005"/>
            <person name="Guazzaroni M.-E."/>
            <person name="Richter M."/>
            <person name="Garcia-Salamanca A."/>
            <person name="Yarza P."/>
            <person name="Ferrer M."/>
        </authorList>
    </citation>
    <scope>NUCLEOTIDE SEQUENCE</scope>
</reference>
<keyword evidence="5" id="KW-0547">Nucleotide-binding</keyword>
<dbReference type="PROSITE" id="PS01217">
    <property type="entry name" value="SUCCINYL_COA_LIG_3"/>
    <property type="match status" value="1"/>
</dbReference>
<reference evidence="8" key="2">
    <citation type="journal article" date="2011" name="Microb. Ecol.">
        <title>Taxonomic and Functional Metagenomic Profiling of the Microbial Community in the Anoxic Sediment of a Sub-saline Shallow Lake (Laguna de Carrizo, Central Spain).</title>
        <authorList>
            <person name="Ferrer M."/>
            <person name="Guazzaroni M.E."/>
            <person name="Richter M."/>
            <person name="Garcia-Salamanca A."/>
            <person name="Yarza P."/>
            <person name="Suarez-Suarez A."/>
            <person name="Solano J."/>
            <person name="Alcaide M."/>
            <person name="van Dillewijn P."/>
            <person name="Molina-Henares M.A."/>
            <person name="Lopez-Cortes N."/>
            <person name="Al-Ramahi Y."/>
            <person name="Guerrero C."/>
            <person name="Acosta A."/>
            <person name="de Eugenio L.I."/>
            <person name="Martinez V."/>
            <person name="Marques S."/>
            <person name="Rojo F."/>
            <person name="Santero E."/>
            <person name="Genilloud O."/>
            <person name="Perez-Perez J."/>
            <person name="Rossello-Mora R."/>
            <person name="Ramos J.L."/>
        </authorList>
    </citation>
    <scope>NUCLEOTIDE SEQUENCE</scope>
</reference>
<keyword evidence="6" id="KW-0460">Magnesium</keyword>
<dbReference type="PANTHER" id="PTHR11815:SF10">
    <property type="entry name" value="SUCCINATE--COA LIGASE [GDP-FORMING] SUBUNIT BETA, MITOCHONDRIAL"/>
    <property type="match status" value="1"/>
</dbReference>
<dbReference type="FunFam" id="3.40.50.261:FF:000001">
    <property type="entry name" value="Succinate--CoA ligase [ADP-forming] subunit beta"/>
    <property type="match status" value="1"/>
</dbReference>
<dbReference type="Pfam" id="PF00549">
    <property type="entry name" value="Ligase_CoA"/>
    <property type="match status" value="1"/>
</dbReference>
<dbReference type="GO" id="GO:0042709">
    <property type="term" value="C:succinate-CoA ligase complex"/>
    <property type="evidence" value="ECO:0007669"/>
    <property type="project" value="UniProtKB-ARBA"/>
</dbReference>
<dbReference type="InterPro" id="IPR005809">
    <property type="entry name" value="Succ_CoA_ligase-like_bsu"/>
</dbReference>
<dbReference type="Pfam" id="PF08442">
    <property type="entry name" value="ATP-grasp_2"/>
    <property type="match status" value="1"/>
</dbReference>
<dbReference type="Gene3D" id="3.30.470.20">
    <property type="entry name" value="ATP-grasp fold, B domain"/>
    <property type="match status" value="1"/>
</dbReference>
<dbReference type="InterPro" id="IPR017866">
    <property type="entry name" value="Succ-CoA_synthase_bsu_CS"/>
</dbReference>
<name>D9PN33_9ZZZZ</name>
<dbReference type="InterPro" id="IPR013815">
    <property type="entry name" value="ATP_grasp_subdomain_1"/>
</dbReference>
<dbReference type="InterPro" id="IPR016102">
    <property type="entry name" value="Succinyl-CoA_synth-like"/>
</dbReference>
<dbReference type="GO" id="GO:0005524">
    <property type="term" value="F:ATP binding"/>
    <property type="evidence" value="ECO:0007669"/>
    <property type="project" value="InterPro"/>
</dbReference>
<dbReference type="SUPFAM" id="SSF56059">
    <property type="entry name" value="Glutathione synthetase ATP-binding domain-like"/>
    <property type="match status" value="1"/>
</dbReference>
<dbReference type="NCBIfam" id="TIGR01016">
    <property type="entry name" value="sucCoAbeta"/>
    <property type="match status" value="1"/>
</dbReference>
<evidence type="ECO:0000256" key="5">
    <source>
        <dbReference type="ARBA" id="ARBA00022741"/>
    </source>
</evidence>
<dbReference type="InterPro" id="IPR013650">
    <property type="entry name" value="ATP-grasp_succ-CoA_synth-type"/>
</dbReference>
<evidence type="ECO:0000256" key="4">
    <source>
        <dbReference type="ARBA" id="ARBA00022723"/>
    </source>
</evidence>
<gene>
    <name evidence="8" type="primary">sucC</name>
    <name evidence="8" type="ORF">LDC_2962</name>
</gene>
<evidence type="ECO:0000256" key="6">
    <source>
        <dbReference type="ARBA" id="ARBA00022842"/>
    </source>
</evidence>
<keyword evidence="3 8" id="KW-0436">Ligase</keyword>
<dbReference type="FunFam" id="3.30.1490.20:FF:000002">
    <property type="entry name" value="Succinate--CoA ligase [ADP-forming] subunit beta"/>
    <property type="match status" value="1"/>
</dbReference>
<feature type="domain" description="ATP-grasp" evidence="7">
    <location>
        <begin position="34"/>
        <end position="80"/>
    </location>
</feature>
<dbReference type="EMBL" id="ADZX01000912">
    <property type="protein sequence ID" value="EFK95031.1"/>
    <property type="molecule type" value="Genomic_DNA"/>
</dbReference>
<evidence type="ECO:0000313" key="8">
    <source>
        <dbReference type="EMBL" id="EFK95031.1"/>
    </source>
</evidence>
<dbReference type="Gene3D" id="3.40.50.261">
    <property type="entry name" value="Succinyl-CoA synthetase domains"/>
    <property type="match status" value="1"/>
</dbReference>
<dbReference type="EC" id="6.2.1.5" evidence="8"/>
<dbReference type="InterPro" id="IPR005811">
    <property type="entry name" value="SUCC_ACL_C"/>
</dbReference>
<dbReference type="PIRSF" id="PIRSF001554">
    <property type="entry name" value="SucCS_beta"/>
    <property type="match status" value="1"/>
</dbReference>
<dbReference type="PANTHER" id="PTHR11815">
    <property type="entry name" value="SUCCINYL-COA SYNTHETASE BETA CHAIN"/>
    <property type="match status" value="1"/>
</dbReference>
<dbReference type="GO" id="GO:0006104">
    <property type="term" value="P:succinyl-CoA metabolic process"/>
    <property type="evidence" value="ECO:0007669"/>
    <property type="project" value="TreeGrafter"/>
</dbReference>
<comment type="cofactor">
    <cofactor evidence="1">
        <name>Mg(2+)</name>
        <dbReference type="ChEBI" id="CHEBI:18420"/>
    </cofactor>
</comment>